<gene>
    <name evidence="6" type="ORF">H4R20_006965</name>
</gene>
<dbReference type="GO" id="GO:0003723">
    <property type="term" value="F:RNA binding"/>
    <property type="evidence" value="ECO:0007669"/>
    <property type="project" value="InterPro"/>
</dbReference>
<name>A0A9W8HNF0_9FUNG</name>
<keyword evidence="7" id="KW-1185">Reference proteome</keyword>
<accession>A0A9W8HNF0</accession>
<dbReference type="InterPro" id="IPR020103">
    <property type="entry name" value="PsdUridine_synth_cat_dom_sf"/>
</dbReference>
<evidence type="ECO:0000256" key="4">
    <source>
        <dbReference type="ARBA" id="ARBA00023235"/>
    </source>
</evidence>
<organism evidence="6 7">
    <name type="scientific">Coemansia guatemalensis</name>
    <dbReference type="NCBI Taxonomy" id="2761395"/>
    <lineage>
        <taxon>Eukaryota</taxon>
        <taxon>Fungi</taxon>
        <taxon>Fungi incertae sedis</taxon>
        <taxon>Zoopagomycota</taxon>
        <taxon>Kickxellomycotina</taxon>
        <taxon>Kickxellomycetes</taxon>
        <taxon>Kickxellales</taxon>
        <taxon>Kickxellaceae</taxon>
        <taxon>Coemansia</taxon>
    </lineage>
</organism>
<protein>
    <recommendedName>
        <fullName evidence="2">tRNA pseudouridine(55) synthase</fullName>
        <ecNumber evidence="2">5.4.99.25</ecNumber>
    </recommendedName>
</protein>
<dbReference type="FunFam" id="3.30.70.3190:FF:000001">
    <property type="entry name" value="tRNA pseudouridine synthase Pus10"/>
    <property type="match status" value="1"/>
</dbReference>
<evidence type="ECO:0000313" key="6">
    <source>
        <dbReference type="EMBL" id="KAJ2790738.1"/>
    </source>
</evidence>
<dbReference type="EMBL" id="JANBUO010003468">
    <property type="protein sequence ID" value="KAJ2790738.1"/>
    <property type="molecule type" value="Genomic_DNA"/>
</dbReference>
<dbReference type="GO" id="GO:0031119">
    <property type="term" value="P:tRNA pseudouridine synthesis"/>
    <property type="evidence" value="ECO:0007669"/>
    <property type="project" value="TreeGrafter"/>
</dbReference>
<feature type="non-terminal residue" evidence="6">
    <location>
        <position position="1"/>
    </location>
</feature>
<comment type="caution">
    <text evidence="6">The sequence shown here is derived from an EMBL/GenBank/DDBJ whole genome shotgun (WGS) entry which is preliminary data.</text>
</comment>
<evidence type="ECO:0000259" key="5">
    <source>
        <dbReference type="Pfam" id="PF21238"/>
    </source>
</evidence>
<dbReference type="InterPro" id="IPR048741">
    <property type="entry name" value="Pus10-like_C"/>
</dbReference>
<dbReference type="Gene3D" id="3.30.70.3190">
    <property type="match status" value="1"/>
</dbReference>
<keyword evidence="3" id="KW-0819">tRNA processing</keyword>
<evidence type="ECO:0000313" key="7">
    <source>
        <dbReference type="Proteomes" id="UP001140094"/>
    </source>
</evidence>
<dbReference type="OrthoDB" id="271937at2759"/>
<dbReference type="SUPFAM" id="SSF55120">
    <property type="entry name" value="Pseudouridine synthase"/>
    <property type="match status" value="1"/>
</dbReference>
<dbReference type="PANTHER" id="PTHR21568">
    <property type="entry name" value="TRNA PSEUDOURIDINE SYNTHASE PUS10"/>
    <property type="match status" value="1"/>
</dbReference>
<proteinExistence type="inferred from homology"/>
<feature type="domain" description="Pus10-like C-terminal" evidence="5">
    <location>
        <begin position="4"/>
        <end position="95"/>
    </location>
</feature>
<dbReference type="GO" id="GO:0160148">
    <property type="term" value="F:tRNA pseudouridine(55) synthase activity"/>
    <property type="evidence" value="ECO:0007669"/>
    <property type="project" value="UniProtKB-EC"/>
</dbReference>
<keyword evidence="4" id="KW-0413">Isomerase</keyword>
<evidence type="ECO:0000256" key="2">
    <source>
        <dbReference type="ARBA" id="ARBA00012787"/>
    </source>
</evidence>
<dbReference type="EC" id="5.4.99.25" evidence="2"/>
<dbReference type="AlphaFoldDB" id="A0A9W8HNF0"/>
<dbReference type="Proteomes" id="UP001140094">
    <property type="component" value="Unassembled WGS sequence"/>
</dbReference>
<reference evidence="6" key="1">
    <citation type="submission" date="2022-07" db="EMBL/GenBank/DDBJ databases">
        <title>Phylogenomic reconstructions and comparative analyses of Kickxellomycotina fungi.</title>
        <authorList>
            <person name="Reynolds N.K."/>
            <person name="Stajich J.E."/>
            <person name="Barry K."/>
            <person name="Grigoriev I.V."/>
            <person name="Crous P."/>
            <person name="Smith M.E."/>
        </authorList>
    </citation>
    <scope>NUCLEOTIDE SEQUENCE</scope>
    <source>
        <strain evidence="6">NRRL 1565</strain>
    </source>
</reference>
<evidence type="ECO:0000256" key="3">
    <source>
        <dbReference type="ARBA" id="ARBA00022694"/>
    </source>
</evidence>
<dbReference type="PANTHER" id="PTHR21568:SF0">
    <property type="entry name" value="TRNA PSEUDOURIDINE SYNTHASE PUS10"/>
    <property type="match status" value="1"/>
</dbReference>
<sequence length="108" mass="12036">EQLTELNSNGKQEMIIDQKTPIRVLHRRAPLTRPKKIVSLEIVHLEGHFYRVRIESGAGTYIKEFVHGDLGRTVPSLASMTGATADILELDVENVSLDFPPPLSTVEC</sequence>
<comment type="similarity">
    <text evidence="1">Belongs to the pseudouridine synthase Pus10 family.</text>
</comment>
<dbReference type="InterPro" id="IPR039894">
    <property type="entry name" value="Pus10-like"/>
</dbReference>
<dbReference type="Pfam" id="PF21238">
    <property type="entry name" value="Pus10_C"/>
    <property type="match status" value="1"/>
</dbReference>
<evidence type="ECO:0000256" key="1">
    <source>
        <dbReference type="ARBA" id="ARBA00009652"/>
    </source>
</evidence>